<evidence type="ECO:0008006" key="3">
    <source>
        <dbReference type="Google" id="ProtNLM"/>
    </source>
</evidence>
<organism evidence="1 2">
    <name type="scientific">Hymenobacter cyanobacteriorum</name>
    <dbReference type="NCBI Taxonomy" id="2926463"/>
    <lineage>
        <taxon>Bacteria</taxon>
        <taxon>Pseudomonadati</taxon>
        <taxon>Bacteroidota</taxon>
        <taxon>Cytophagia</taxon>
        <taxon>Cytophagales</taxon>
        <taxon>Hymenobacteraceae</taxon>
        <taxon>Hymenobacter</taxon>
    </lineage>
</organism>
<keyword evidence="2" id="KW-1185">Reference proteome</keyword>
<dbReference type="RefSeq" id="WP_241934677.1">
    <property type="nucleotide sequence ID" value="NZ_JALBGC010000001.1"/>
</dbReference>
<comment type="caution">
    <text evidence="1">The sequence shown here is derived from an EMBL/GenBank/DDBJ whole genome shotgun (WGS) entry which is preliminary data.</text>
</comment>
<dbReference type="EMBL" id="JALBGC010000001">
    <property type="protein sequence ID" value="MCI1186402.1"/>
    <property type="molecule type" value="Genomic_DNA"/>
</dbReference>
<accession>A0A9X1VCY4</accession>
<name>A0A9X1VCY4_9BACT</name>
<sequence length="142" mass="16258">MVATDTQPVLALNDRYGAPLAEFYYLPQGRVLYVHWHGNLTADEVIRAVTEGSTLMARYPFTRVLNDKRETSGDWSEALPWLEYEWLPLAVAGGIRAIAYLLSPDLESQIVSQEFMEDIGRQVHTALFLHEEPARLWLLQQQ</sequence>
<evidence type="ECO:0000313" key="2">
    <source>
        <dbReference type="Proteomes" id="UP001139193"/>
    </source>
</evidence>
<protein>
    <recommendedName>
        <fullName evidence="3">STAS/SEC14 domain-containing protein</fullName>
    </recommendedName>
</protein>
<proteinExistence type="predicted"/>
<evidence type="ECO:0000313" key="1">
    <source>
        <dbReference type="EMBL" id="MCI1186402.1"/>
    </source>
</evidence>
<reference evidence="1" key="1">
    <citation type="submission" date="2022-03" db="EMBL/GenBank/DDBJ databases">
        <title>Bacterial whole genome sequence for Hymenobacter sp. DH14.</title>
        <authorList>
            <person name="Le V."/>
        </authorList>
    </citation>
    <scope>NUCLEOTIDE SEQUENCE</scope>
    <source>
        <strain evidence="1">DH14</strain>
    </source>
</reference>
<dbReference type="AlphaFoldDB" id="A0A9X1VCY4"/>
<dbReference type="Proteomes" id="UP001139193">
    <property type="component" value="Unassembled WGS sequence"/>
</dbReference>
<gene>
    <name evidence="1" type="ORF">MON38_03155</name>
</gene>